<dbReference type="Proteomes" id="UP001500518">
    <property type="component" value="Unassembled WGS sequence"/>
</dbReference>
<dbReference type="InterPro" id="IPR005625">
    <property type="entry name" value="PepSY-ass_TM"/>
</dbReference>
<keyword evidence="1" id="KW-1133">Transmembrane helix</keyword>
<feature type="transmembrane region" description="Helical" evidence="1">
    <location>
        <begin position="195"/>
        <end position="217"/>
    </location>
</feature>
<protein>
    <submittedName>
        <fullName evidence="2">PepSY domain-containing protein</fullName>
    </submittedName>
</protein>
<feature type="transmembrane region" description="Helical" evidence="1">
    <location>
        <begin position="147"/>
        <end position="174"/>
    </location>
</feature>
<name>A0ABP9K2U9_9SPHN</name>
<dbReference type="RefSeq" id="WP_346031933.1">
    <property type="nucleotide sequence ID" value="NZ_BAABHV010000008.1"/>
</dbReference>
<keyword evidence="3" id="KW-1185">Reference proteome</keyword>
<dbReference type="PANTHER" id="PTHR34219">
    <property type="entry name" value="IRON-REGULATED INNER MEMBRANE PROTEIN-RELATED"/>
    <property type="match status" value="1"/>
</dbReference>
<accession>A0ABP9K2U9</accession>
<reference evidence="3" key="1">
    <citation type="journal article" date="2019" name="Int. J. Syst. Evol. Microbiol.">
        <title>The Global Catalogue of Microorganisms (GCM) 10K type strain sequencing project: providing services to taxonomists for standard genome sequencing and annotation.</title>
        <authorList>
            <consortium name="The Broad Institute Genomics Platform"/>
            <consortium name="The Broad Institute Genome Sequencing Center for Infectious Disease"/>
            <person name="Wu L."/>
            <person name="Ma J."/>
        </authorList>
    </citation>
    <scope>NUCLEOTIDE SEQUENCE [LARGE SCALE GENOMIC DNA]</scope>
    <source>
        <strain evidence="3">JCM 18014</strain>
    </source>
</reference>
<dbReference type="EMBL" id="BAABHV010000008">
    <property type="protein sequence ID" value="GAA5050163.1"/>
    <property type="molecule type" value="Genomic_DNA"/>
</dbReference>
<dbReference type="Pfam" id="PF03929">
    <property type="entry name" value="PepSY_TM"/>
    <property type="match status" value="1"/>
</dbReference>
<sequence>MKRSTIKGWFLVHKWTSLIATAFLLMLCVTGLPLIFHDEIDAAFGEDHDATLPGTPSADGGLPLDQMLQTALDQRPGEVPLFMAFSQDSPLLTVTTGPAPDAPGDAMTLLFLDRATGEALGPAPGGGFMEFVLQLHTDMFLGLPGMLFLGVMGALFVIALVSGVVLYAPFMRRLKFGTLRTRRSKRVRRLDQHNLIGIVALGWMLVVGATGMINAFADPLVDSWQNGELAEMTARYAGEAPLPPQEYGSLDTAMASAQAALPGRSPQFIGFPGGDWSTGHHYAIFFQGDRPLTQNLLTPALVDARSGELTDARAMPALNQALMISKPLHFGDYGGLPLKIIWAVMTLLTIWVLWTGILLWLRRSPAHMERRIDEIAHGAMAGQPA</sequence>
<comment type="caution">
    <text evidence="2">The sequence shown here is derived from an EMBL/GenBank/DDBJ whole genome shotgun (WGS) entry which is preliminary data.</text>
</comment>
<keyword evidence="1" id="KW-0472">Membrane</keyword>
<dbReference type="PANTHER" id="PTHR34219:SF3">
    <property type="entry name" value="BLL7967 PROTEIN"/>
    <property type="match status" value="1"/>
</dbReference>
<evidence type="ECO:0000313" key="3">
    <source>
        <dbReference type="Proteomes" id="UP001500518"/>
    </source>
</evidence>
<gene>
    <name evidence="2" type="ORF">GCM10023208_08980</name>
</gene>
<evidence type="ECO:0000313" key="2">
    <source>
        <dbReference type="EMBL" id="GAA5050163.1"/>
    </source>
</evidence>
<feature type="transmembrane region" description="Helical" evidence="1">
    <location>
        <begin position="12"/>
        <end position="36"/>
    </location>
</feature>
<feature type="transmembrane region" description="Helical" evidence="1">
    <location>
        <begin position="340"/>
        <end position="361"/>
    </location>
</feature>
<evidence type="ECO:0000256" key="1">
    <source>
        <dbReference type="SAM" id="Phobius"/>
    </source>
</evidence>
<proteinExistence type="predicted"/>
<organism evidence="2 3">
    <name type="scientific">Erythrobacter westpacificensis</name>
    <dbReference type="NCBI Taxonomy" id="1055231"/>
    <lineage>
        <taxon>Bacteria</taxon>
        <taxon>Pseudomonadati</taxon>
        <taxon>Pseudomonadota</taxon>
        <taxon>Alphaproteobacteria</taxon>
        <taxon>Sphingomonadales</taxon>
        <taxon>Erythrobacteraceae</taxon>
        <taxon>Erythrobacter/Porphyrobacter group</taxon>
        <taxon>Erythrobacter</taxon>
    </lineage>
</organism>
<keyword evidence="1" id="KW-0812">Transmembrane</keyword>